<reference evidence="1 2" key="1">
    <citation type="submission" date="2014-11" db="EMBL/GenBank/DDBJ databases">
        <title>A Rickettsiales Symbiont of Amoebae With Ancient Features.</title>
        <authorList>
            <person name="Schulz F."/>
            <person name="Martijn J."/>
            <person name="Wascher F."/>
            <person name="Kostanjsek R."/>
            <person name="Ettema T.J."/>
            <person name="Horn M."/>
        </authorList>
    </citation>
    <scope>NUCLEOTIDE SEQUENCE [LARGE SCALE GENOMIC DNA]</scope>
    <source>
        <strain evidence="1 2">UWC36</strain>
    </source>
</reference>
<name>A0A0C1QKR1_9RICK</name>
<dbReference type="RefSeq" id="WP_039457838.1">
    <property type="nucleotide sequence ID" value="NZ_JSWE01000151.1"/>
</dbReference>
<sequence>MNNLNTLIADYFKDSIYLLIENAIDIHNNAINKPNDIYLSGKLMAYVEVLSLLQMQAQAFSIPLESLKLDKFEAEKDLLSSRIISKEEIIKT</sequence>
<dbReference type="AlphaFoldDB" id="A0A0C1QKR1"/>
<evidence type="ECO:0000313" key="2">
    <source>
        <dbReference type="Proteomes" id="UP000031258"/>
    </source>
</evidence>
<dbReference type="Proteomes" id="UP000031258">
    <property type="component" value="Unassembled WGS sequence"/>
</dbReference>
<evidence type="ECO:0000313" key="1">
    <source>
        <dbReference type="EMBL" id="KIE04723.1"/>
    </source>
</evidence>
<dbReference type="STRING" id="86105.NF27_GC00020"/>
<comment type="caution">
    <text evidence="1">The sequence shown here is derived from an EMBL/GenBank/DDBJ whole genome shotgun (WGS) entry which is preliminary data.</text>
</comment>
<proteinExistence type="predicted"/>
<gene>
    <name evidence="1" type="ORF">NF27_GC00020</name>
</gene>
<dbReference type="EMBL" id="JSWE01000151">
    <property type="protein sequence ID" value="KIE04723.1"/>
    <property type="molecule type" value="Genomic_DNA"/>
</dbReference>
<accession>A0A0C1QKR1</accession>
<keyword evidence="2" id="KW-1185">Reference proteome</keyword>
<protein>
    <submittedName>
        <fullName evidence="1">Uncharacterized protein</fullName>
    </submittedName>
</protein>
<organism evidence="1 2">
    <name type="scientific">Candidatus Jidaibacter acanthamoebae</name>
    <dbReference type="NCBI Taxonomy" id="86105"/>
    <lineage>
        <taxon>Bacteria</taxon>
        <taxon>Pseudomonadati</taxon>
        <taxon>Pseudomonadota</taxon>
        <taxon>Alphaproteobacteria</taxon>
        <taxon>Rickettsiales</taxon>
        <taxon>Candidatus Midichloriaceae</taxon>
        <taxon>Candidatus Jidaibacter</taxon>
    </lineage>
</organism>